<dbReference type="GO" id="GO:0005886">
    <property type="term" value="C:plasma membrane"/>
    <property type="evidence" value="ECO:0007669"/>
    <property type="project" value="TreeGrafter"/>
</dbReference>
<dbReference type="AlphaFoldDB" id="A0A377N9M4"/>
<dbReference type="InterPro" id="IPR002810">
    <property type="entry name" value="NfeD-like_C"/>
</dbReference>
<evidence type="ECO:0000313" key="8">
    <source>
        <dbReference type="Proteomes" id="UP000254304"/>
    </source>
</evidence>
<comment type="subcellular location">
    <subcellularLocation>
        <location evidence="1">Membrane</location>
        <topology evidence="1">Multi-pass membrane protein</topology>
    </subcellularLocation>
</comment>
<dbReference type="SUPFAM" id="SSF141322">
    <property type="entry name" value="NfeD domain-like"/>
    <property type="match status" value="1"/>
</dbReference>
<dbReference type="InterPro" id="IPR012340">
    <property type="entry name" value="NA-bd_OB-fold"/>
</dbReference>
<evidence type="ECO:0000256" key="2">
    <source>
        <dbReference type="ARBA" id="ARBA00022692"/>
    </source>
</evidence>
<evidence type="ECO:0000256" key="3">
    <source>
        <dbReference type="ARBA" id="ARBA00022989"/>
    </source>
</evidence>
<dbReference type="PANTHER" id="PTHR33507">
    <property type="entry name" value="INNER MEMBRANE PROTEIN YBBJ"/>
    <property type="match status" value="1"/>
</dbReference>
<dbReference type="InterPro" id="IPR052165">
    <property type="entry name" value="Membrane_assoc_protease"/>
</dbReference>
<dbReference type="Pfam" id="PF01957">
    <property type="entry name" value="NfeD"/>
    <property type="match status" value="1"/>
</dbReference>
<evidence type="ECO:0000256" key="5">
    <source>
        <dbReference type="SAM" id="Phobius"/>
    </source>
</evidence>
<dbReference type="Proteomes" id="UP000254304">
    <property type="component" value="Unassembled WGS sequence"/>
</dbReference>
<name>A0A377N9M4_9GAMM</name>
<feature type="domain" description="NfeD-like C-terminal" evidence="6">
    <location>
        <begin position="93"/>
        <end position="148"/>
    </location>
</feature>
<evidence type="ECO:0000259" key="6">
    <source>
        <dbReference type="Pfam" id="PF01957"/>
    </source>
</evidence>
<dbReference type="Gene3D" id="2.40.50.140">
    <property type="entry name" value="Nucleic acid-binding proteins"/>
    <property type="match status" value="1"/>
</dbReference>
<keyword evidence="3 5" id="KW-1133">Transmembrane helix</keyword>
<organism evidence="7 8">
    <name type="scientific">Ewingella americana</name>
    <dbReference type="NCBI Taxonomy" id="41202"/>
    <lineage>
        <taxon>Bacteria</taxon>
        <taxon>Pseudomonadati</taxon>
        <taxon>Pseudomonadota</taxon>
        <taxon>Gammaproteobacteria</taxon>
        <taxon>Enterobacterales</taxon>
        <taxon>Yersiniaceae</taxon>
        <taxon>Ewingella</taxon>
    </lineage>
</organism>
<feature type="transmembrane region" description="Helical" evidence="5">
    <location>
        <begin position="6"/>
        <end position="26"/>
    </location>
</feature>
<proteinExistence type="predicted"/>
<dbReference type="PANTHER" id="PTHR33507:SF3">
    <property type="entry name" value="INNER MEMBRANE PROTEIN YBBJ"/>
    <property type="match status" value="1"/>
</dbReference>
<gene>
    <name evidence="7" type="primary">ybbJ</name>
    <name evidence="7" type="ORF">NCTC12157_01189</name>
</gene>
<protein>
    <submittedName>
        <fullName evidence="7">Inner membrane protein ybbJ</fullName>
    </submittedName>
</protein>
<feature type="transmembrane region" description="Helical" evidence="5">
    <location>
        <begin position="55"/>
        <end position="75"/>
    </location>
</feature>
<evidence type="ECO:0000256" key="4">
    <source>
        <dbReference type="ARBA" id="ARBA00023136"/>
    </source>
</evidence>
<dbReference type="RefSeq" id="WP_128124444.1">
    <property type="nucleotide sequence ID" value="NZ_VXKG01000007.1"/>
</dbReference>
<sequence>MLQQLIASPHLFWLSLGGLLLAAELLGASGYLLWSGIAAALVGLLTWLLPLSWEWQGVSFAVLTMVAAWLWWKWLSTRQRPDRHNGSLNQRGQQLVGMHATVLEPMSNGYSRVRIGDSTWRITSTAQLSVGDDVVITQVEGITLRVEPSNSRL</sequence>
<keyword evidence="2 5" id="KW-0812">Transmembrane</keyword>
<keyword evidence="4 5" id="KW-0472">Membrane</keyword>
<accession>A0A377N9M4</accession>
<reference evidence="7 8" key="1">
    <citation type="submission" date="2018-06" db="EMBL/GenBank/DDBJ databases">
        <authorList>
            <consortium name="Pathogen Informatics"/>
            <person name="Doyle S."/>
        </authorList>
    </citation>
    <scope>NUCLEOTIDE SEQUENCE [LARGE SCALE GENOMIC DNA]</scope>
    <source>
        <strain evidence="7 8">NCTC12157</strain>
    </source>
</reference>
<dbReference type="GeneID" id="78382892"/>
<evidence type="ECO:0000313" key="7">
    <source>
        <dbReference type="EMBL" id="STQ43498.1"/>
    </source>
</evidence>
<evidence type="ECO:0000256" key="1">
    <source>
        <dbReference type="ARBA" id="ARBA00004141"/>
    </source>
</evidence>
<dbReference type="EMBL" id="UGGO01000001">
    <property type="protein sequence ID" value="STQ43498.1"/>
    <property type="molecule type" value="Genomic_DNA"/>
</dbReference>